<comment type="caution">
    <text evidence="1">The sequence shown here is derived from an EMBL/GenBank/DDBJ whole genome shotgun (WGS) entry which is preliminary data.</text>
</comment>
<reference evidence="1" key="1">
    <citation type="journal article" date="2014" name="Front. Microbiol.">
        <title>High frequency of phylogenetically diverse reductive dehalogenase-homologous genes in deep subseafloor sedimentary metagenomes.</title>
        <authorList>
            <person name="Kawai M."/>
            <person name="Futagami T."/>
            <person name="Toyoda A."/>
            <person name="Takaki Y."/>
            <person name="Nishi S."/>
            <person name="Hori S."/>
            <person name="Arai W."/>
            <person name="Tsubouchi T."/>
            <person name="Morono Y."/>
            <person name="Uchiyama I."/>
            <person name="Ito T."/>
            <person name="Fujiyama A."/>
            <person name="Inagaki F."/>
            <person name="Takami H."/>
        </authorList>
    </citation>
    <scope>NUCLEOTIDE SEQUENCE</scope>
    <source>
        <strain evidence="1">Expedition CK06-06</strain>
    </source>
</reference>
<proteinExistence type="predicted"/>
<accession>X1QNB2</accession>
<sequence>MGKSLNLETNPQNIDFNGYHDYRKGWVGNCQ</sequence>
<name>X1QNB2_9ZZZZ</name>
<dbReference type="EMBL" id="BARV01036677">
    <property type="protein sequence ID" value="GAI56276.1"/>
    <property type="molecule type" value="Genomic_DNA"/>
</dbReference>
<organism evidence="1">
    <name type="scientific">marine sediment metagenome</name>
    <dbReference type="NCBI Taxonomy" id="412755"/>
    <lineage>
        <taxon>unclassified sequences</taxon>
        <taxon>metagenomes</taxon>
        <taxon>ecological metagenomes</taxon>
    </lineage>
</organism>
<feature type="non-terminal residue" evidence="1">
    <location>
        <position position="31"/>
    </location>
</feature>
<protein>
    <submittedName>
        <fullName evidence="1">Uncharacterized protein</fullName>
    </submittedName>
</protein>
<gene>
    <name evidence="1" type="ORF">S06H3_56929</name>
</gene>
<dbReference type="AlphaFoldDB" id="X1QNB2"/>
<evidence type="ECO:0000313" key="1">
    <source>
        <dbReference type="EMBL" id="GAI56276.1"/>
    </source>
</evidence>